<reference evidence="1" key="1">
    <citation type="journal article" date="2011" name="Genome Biol.">
        <title>The draft genome of the carcinogenic human liver fluke Clonorchis sinensis.</title>
        <authorList>
            <person name="Wang X."/>
            <person name="Chen W."/>
            <person name="Huang Y."/>
            <person name="Sun J."/>
            <person name="Men J."/>
            <person name="Liu H."/>
            <person name="Luo F."/>
            <person name="Guo L."/>
            <person name="Lv X."/>
            <person name="Deng C."/>
            <person name="Zhou C."/>
            <person name="Fan Y."/>
            <person name="Li X."/>
            <person name="Huang L."/>
            <person name="Hu Y."/>
            <person name="Liang C."/>
            <person name="Hu X."/>
            <person name="Xu J."/>
            <person name="Yu X."/>
        </authorList>
    </citation>
    <scope>NUCLEOTIDE SEQUENCE [LARGE SCALE GENOMIC DNA]</scope>
    <source>
        <strain evidence="1">Henan</strain>
    </source>
</reference>
<gene>
    <name evidence="1" type="ORF">CLF_105513</name>
</gene>
<keyword evidence="2" id="KW-1185">Reference proteome</keyword>
<feature type="non-terminal residue" evidence="1">
    <location>
        <position position="1"/>
    </location>
</feature>
<dbReference type="Proteomes" id="UP000008909">
    <property type="component" value="Unassembled WGS sequence"/>
</dbReference>
<dbReference type="AlphaFoldDB" id="G7YDM3"/>
<protein>
    <submittedName>
        <fullName evidence="1">Uncharacterized protein</fullName>
    </submittedName>
</protein>
<name>G7YDM3_CLOSI</name>
<proteinExistence type="predicted"/>
<dbReference type="EMBL" id="DF143107">
    <property type="protein sequence ID" value="GAA51057.1"/>
    <property type="molecule type" value="Genomic_DNA"/>
</dbReference>
<accession>G7YDM3</accession>
<sequence length="301" mass="33680">VVERFTCLGSCTSSRCSVTDEVSERISRIRVVFQRPIAAKRFVDLLIHGISYRMFVSEFAQVVSKKSNLSAVVKVTTQSLFYLTVVLVHGRFMERSTYVLVDSSSSDFIAECTDYNSALTLLGKPCIHPKNIVYARHLYKPGQDADQFVQQLKLFAKDCVFKAVSAVEHTNGVVRDVLIIGLQSHSIREKPLTWHELDLDKAHEASRALGLARKQSRSYIHGQSGACSMPTLSSSVNDETTFSAAKQQTCYSRNTLICERLTWNPAESPVFGVSRRLNVLHQASSCSSCYDIRDIAIHVYT</sequence>
<reference key="2">
    <citation type="submission" date="2011-10" db="EMBL/GenBank/DDBJ databases">
        <title>The genome and transcriptome sequence of Clonorchis sinensis provide insights into the carcinogenic liver fluke.</title>
        <authorList>
            <person name="Wang X."/>
            <person name="Huang Y."/>
            <person name="Chen W."/>
            <person name="Liu H."/>
            <person name="Guo L."/>
            <person name="Chen Y."/>
            <person name="Luo F."/>
            <person name="Zhou W."/>
            <person name="Sun J."/>
            <person name="Mao Q."/>
            <person name="Liang P."/>
            <person name="Zhou C."/>
            <person name="Tian Y."/>
            <person name="Men J."/>
            <person name="Lv X."/>
            <person name="Huang L."/>
            <person name="Zhou J."/>
            <person name="Hu Y."/>
            <person name="Li R."/>
            <person name="Zhang F."/>
            <person name="Lei H."/>
            <person name="Li X."/>
            <person name="Hu X."/>
            <person name="Liang C."/>
            <person name="Xu J."/>
            <person name="Wu Z."/>
            <person name="Yu X."/>
        </authorList>
    </citation>
    <scope>NUCLEOTIDE SEQUENCE</scope>
    <source>
        <strain>Henan</strain>
    </source>
</reference>
<evidence type="ECO:0000313" key="2">
    <source>
        <dbReference type="Proteomes" id="UP000008909"/>
    </source>
</evidence>
<evidence type="ECO:0000313" key="1">
    <source>
        <dbReference type="EMBL" id="GAA51057.1"/>
    </source>
</evidence>
<organism evidence="1 2">
    <name type="scientific">Clonorchis sinensis</name>
    <name type="common">Chinese liver fluke</name>
    <dbReference type="NCBI Taxonomy" id="79923"/>
    <lineage>
        <taxon>Eukaryota</taxon>
        <taxon>Metazoa</taxon>
        <taxon>Spiralia</taxon>
        <taxon>Lophotrochozoa</taxon>
        <taxon>Platyhelminthes</taxon>
        <taxon>Trematoda</taxon>
        <taxon>Digenea</taxon>
        <taxon>Opisthorchiida</taxon>
        <taxon>Opisthorchiata</taxon>
        <taxon>Opisthorchiidae</taxon>
        <taxon>Clonorchis</taxon>
    </lineage>
</organism>